<reference evidence="2" key="1">
    <citation type="submission" date="2020-10" db="EMBL/GenBank/DDBJ databases">
        <authorList>
            <person name="Gilroy R."/>
        </authorList>
    </citation>
    <scope>NUCLEOTIDE SEQUENCE</scope>
    <source>
        <strain evidence="2">13766</strain>
    </source>
</reference>
<protein>
    <submittedName>
        <fullName evidence="2">Extracellular solute-binding protein</fullName>
    </submittedName>
</protein>
<dbReference type="Proteomes" id="UP000824140">
    <property type="component" value="Unassembled WGS sequence"/>
</dbReference>
<dbReference type="EMBL" id="DVJN01000113">
    <property type="protein sequence ID" value="HIS92509.1"/>
    <property type="molecule type" value="Genomic_DNA"/>
</dbReference>
<evidence type="ECO:0000313" key="3">
    <source>
        <dbReference type="Proteomes" id="UP000824140"/>
    </source>
</evidence>
<evidence type="ECO:0000313" key="2">
    <source>
        <dbReference type="EMBL" id="HIS92509.1"/>
    </source>
</evidence>
<dbReference type="AlphaFoldDB" id="A0A9D1FZY4"/>
<dbReference type="PANTHER" id="PTHR43649:SF17">
    <property type="entry name" value="ABC TRANSPORTER SOLUTE BINDING PROTEIN-SUGAR TRANSPORT"/>
    <property type="match status" value="1"/>
</dbReference>
<dbReference type="SUPFAM" id="SSF53850">
    <property type="entry name" value="Periplasmic binding protein-like II"/>
    <property type="match status" value="1"/>
</dbReference>
<sequence length="551" mass="62381">MKKLICTWLVLCLALGTGALAEAPDYLNVDSDSVTTPIVKDGQQVEINVVISQAPTQGNAEDIWLWKYFENEHNIKVNVEQVSDAAEYKNLALSTGDFPDIMINMGVTTADLVTYGQEEGMFLKIDEYIDPYMPNLKAIYEEHPDYRQAIAAPDGHIYSLGGIADPNDETRNGGIHIHAKWLEELGLEMPQTVEEFLDVMRAFQEAHPEGVAFSGGYEAFNPCLILLTAYGFVTSDATGLSVALRDGEVTFPFGDREAYPQYLQTMHTLYDEGLMSHDFYTLTSTQVNALVASSQAGLYTTAPWSANPDVYMDWDSPVPLTSDLNDTRIWPANMGAFGCGFWVINAETEYPELCCKLADFFYNNTGLVYGFYGPMTTDEDLLYGMTSGWYWDDATNWIVYPDILNDTEDRYGGMENPYRQQKIMITTGVSFGDYRTFFEDVAEYAGTDYRREWTLDSLDFRHYATIVANQKPYYTQGYPANVFFDAEVNERIIELQSLLNAYAESETAKFVTGARPLTEEELDAYFAELDELGYQEYLGYYRDYYANYIAQ</sequence>
<dbReference type="Gene3D" id="3.40.190.10">
    <property type="entry name" value="Periplasmic binding protein-like II"/>
    <property type="match status" value="2"/>
</dbReference>
<feature type="signal peptide" evidence="1">
    <location>
        <begin position="1"/>
        <end position="21"/>
    </location>
</feature>
<reference evidence="2" key="2">
    <citation type="journal article" date="2021" name="PeerJ">
        <title>Extensive microbial diversity within the chicken gut microbiome revealed by metagenomics and culture.</title>
        <authorList>
            <person name="Gilroy R."/>
            <person name="Ravi A."/>
            <person name="Getino M."/>
            <person name="Pursley I."/>
            <person name="Horton D.L."/>
            <person name="Alikhan N.F."/>
            <person name="Baker D."/>
            <person name="Gharbi K."/>
            <person name="Hall N."/>
            <person name="Watson M."/>
            <person name="Adriaenssens E.M."/>
            <person name="Foster-Nyarko E."/>
            <person name="Jarju S."/>
            <person name="Secka A."/>
            <person name="Antonio M."/>
            <person name="Oren A."/>
            <person name="Chaudhuri R.R."/>
            <person name="La Ragione R."/>
            <person name="Hildebrand F."/>
            <person name="Pallen M.J."/>
        </authorList>
    </citation>
    <scope>NUCLEOTIDE SEQUENCE</scope>
    <source>
        <strain evidence="2">13766</strain>
    </source>
</reference>
<accession>A0A9D1FZY4</accession>
<dbReference type="InterPro" id="IPR050490">
    <property type="entry name" value="Bact_solute-bd_prot1"/>
</dbReference>
<gene>
    <name evidence="2" type="ORF">IAA84_05765</name>
</gene>
<proteinExistence type="predicted"/>
<organism evidence="2 3">
    <name type="scientific">Candidatus Alectryocaccomicrobium excrementavium</name>
    <dbReference type="NCBI Taxonomy" id="2840668"/>
    <lineage>
        <taxon>Bacteria</taxon>
        <taxon>Bacillati</taxon>
        <taxon>Bacillota</taxon>
        <taxon>Clostridia</taxon>
        <taxon>Candidatus Alectryocaccomicrobium</taxon>
    </lineage>
</organism>
<dbReference type="PANTHER" id="PTHR43649">
    <property type="entry name" value="ARABINOSE-BINDING PROTEIN-RELATED"/>
    <property type="match status" value="1"/>
</dbReference>
<keyword evidence="1" id="KW-0732">Signal</keyword>
<evidence type="ECO:0000256" key="1">
    <source>
        <dbReference type="SAM" id="SignalP"/>
    </source>
</evidence>
<comment type="caution">
    <text evidence="2">The sequence shown here is derived from an EMBL/GenBank/DDBJ whole genome shotgun (WGS) entry which is preliminary data.</text>
</comment>
<name>A0A9D1FZY4_9FIRM</name>
<feature type="chain" id="PRO_5038800953" evidence="1">
    <location>
        <begin position="22"/>
        <end position="551"/>
    </location>
</feature>